<feature type="compositionally biased region" description="Acidic residues" evidence="1">
    <location>
        <begin position="445"/>
        <end position="472"/>
    </location>
</feature>
<dbReference type="Pfam" id="PF09174">
    <property type="entry name" value="Maf1"/>
    <property type="match status" value="1"/>
</dbReference>
<dbReference type="SUPFAM" id="SSF64356">
    <property type="entry name" value="SNARE-like"/>
    <property type="match status" value="1"/>
</dbReference>
<proteinExistence type="predicted"/>
<dbReference type="GO" id="GO:0000994">
    <property type="term" value="F:RNA polymerase III core binding"/>
    <property type="evidence" value="ECO:0007669"/>
    <property type="project" value="TreeGrafter"/>
</dbReference>
<dbReference type="InterPro" id="IPR022775">
    <property type="entry name" value="AP_mu_sigma_su"/>
</dbReference>
<sequence length="512" mass="58214">MAINYLILLSRQGKVRLAKWFTTLSPKDKAKIIKDVSQLVLSRRTRMCNFLEYKGKQLAFLSLSSPSLISTRCPDTKVVYRRYASLFFIAGCSSTDNELITLEIVHRYVEQMDKYYGNVCELDIIFNFQKAYFILDELLLAGEMQESSKKNVLRCIGQQDSLEDMEYLPLRDIDVVTNALNFDTADCHVIGGCDLYTTKAAGADKKLYKNIEHSLESQYASLLSFSAGLSAHQATVAGQALNLSRASPFGPLSQISSRRTFAYLIATLNASHPDYDFSHLLRPSDFRREKNIRKVMNTLDTTLYNLRPKFSSALVDEKPHWSNTVPTTVPQTPHGSEKWNPRMWSLIDKEMTLKECTMYCYAPEEDPYDGEEGSLWSFNYFFFNKTKKRVCYIYLRGLSIIGNSPPQKTPIKTKRPASGTWSLDEETSKKRARYWLGDRAREAEWNNEEDEDVSGQWDEENIEETEVLDDGDEPRFVPSDSDTASQSPCRGRGPSGSPIRGVSEEVAASIEV</sequence>
<dbReference type="Gene3D" id="3.30.450.60">
    <property type="match status" value="1"/>
</dbReference>
<evidence type="ECO:0000259" key="2">
    <source>
        <dbReference type="Pfam" id="PF01217"/>
    </source>
</evidence>
<dbReference type="PANTHER" id="PTHR22504:SF0">
    <property type="entry name" value="REPRESSOR OF RNA POLYMERASE III TRANSCRIPTION MAF1 HOMOLOG"/>
    <property type="match status" value="1"/>
</dbReference>
<dbReference type="InterPro" id="IPR011012">
    <property type="entry name" value="Longin-like_dom_sf"/>
</dbReference>
<name>A0A8H3F4B9_9LECA</name>
<evidence type="ECO:0000313" key="4">
    <source>
        <dbReference type="Proteomes" id="UP000664534"/>
    </source>
</evidence>
<dbReference type="FunFam" id="3.30.450.60:FF:000054">
    <property type="entry name" value="AP complex subunit sigma"/>
    <property type="match status" value="1"/>
</dbReference>
<evidence type="ECO:0000256" key="1">
    <source>
        <dbReference type="SAM" id="MobiDB-lite"/>
    </source>
</evidence>
<feature type="compositionally biased region" description="Low complexity" evidence="1">
    <location>
        <begin position="487"/>
        <end position="501"/>
    </location>
</feature>
<dbReference type="FunFam" id="3.40.1000.50:FF:000004">
    <property type="entry name" value="Repressor of RNA polymerase III transcription MAF1"/>
    <property type="match status" value="1"/>
</dbReference>
<dbReference type="GO" id="GO:0005634">
    <property type="term" value="C:nucleus"/>
    <property type="evidence" value="ECO:0007669"/>
    <property type="project" value="TreeGrafter"/>
</dbReference>
<dbReference type="Gene3D" id="3.40.1000.50">
    <property type="entry name" value="Repressor of RNA polymerase III transcription Maf1"/>
    <property type="match status" value="1"/>
</dbReference>
<feature type="domain" description="AP complex mu/sigma subunit" evidence="2">
    <location>
        <begin position="3"/>
        <end position="58"/>
    </location>
</feature>
<dbReference type="EMBL" id="CAJPDT010000020">
    <property type="protein sequence ID" value="CAF9918252.1"/>
    <property type="molecule type" value="Genomic_DNA"/>
</dbReference>
<dbReference type="InterPro" id="IPR044733">
    <property type="entry name" value="AP1_sigma"/>
</dbReference>
<dbReference type="PANTHER" id="PTHR22504">
    <property type="entry name" value="REPRESSOR OF RNA POLYMERASE III TRANSCRIPTION MAF1"/>
    <property type="match status" value="1"/>
</dbReference>
<dbReference type="AlphaFoldDB" id="A0A8H3F4B9"/>
<dbReference type="InterPro" id="IPR015257">
    <property type="entry name" value="Maf1"/>
</dbReference>
<dbReference type="Pfam" id="PF01217">
    <property type="entry name" value="Clat_adaptor_s"/>
    <property type="match status" value="2"/>
</dbReference>
<comment type="caution">
    <text evidence="3">The sequence shown here is derived from an EMBL/GenBank/DDBJ whole genome shotgun (WGS) entry which is preliminary data.</text>
</comment>
<organism evidence="3 4">
    <name type="scientific">Imshaugia aleurites</name>
    <dbReference type="NCBI Taxonomy" id="172621"/>
    <lineage>
        <taxon>Eukaryota</taxon>
        <taxon>Fungi</taxon>
        <taxon>Dikarya</taxon>
        <taxon>Ascomycota</taxon>
        <taxon>Pezizomycotina</taxon>
        <taxon>Lecanoromycetes</taxon>
        <taxon>OSLEUM clade</taxon>
        <taxon>Lecanoromycetidae</taxon>
        <taxon>Lecanorales</taxon>
        <taxon>Lecanorineae</taxon>
        <taxon>Parmeliaceae</taxon>
        <taxon>Imshaugia</taxon>
    </lineage>
</organism>
<accession>A0A8H3F4B9</accession>
<reference evidence="3" key="1">
    <citation type="submission" date="2021-03" db="EMBL/GenBank/DDBJ databases">
        <authorList>
            <person name="Tagirdzhanova G."/>
        </authorList>
    </citation>
    <scope>NUCLEOTIDE SEQUENCE</scope>
</reference>
<dbReference type="GO" id="GO:0030121">
    <property type="term" value="C:AP-1 adaptor complex"/>
    <property type="evidence" value="ECO:0007669"/>
    <property type="project" value="InterPro"/>
</dbReference>
<dbReference type="CDD" id="cd14831">
    <property type="entry name" value="AP1_sigma"/>
    <property type="match status" value="1"/>
</dbReference>
<dbReference type="InterPro" id="IPR038564">
    <property type="entry name" value="Maf1_sf"/>
</dbReference>
<dbReference type="OrthoDB" id="277029at2759"/>
<dbReference type="GO" id="GO:0035615">
    <property type="term" value="F:clathrin adaptor activity"/>
    <property type="evidence" value="ECO:0007669"/>
    <property type="project" value="InterPro"/>
</dbReference>
<dbReference type="GO" id="GO:0016480">
    <property type="term" value="P:negative regulation of transcription by RNA polymerase III"/>
    <property type="evidence" value="ECO:0007669"/>
    <property type="project" value="InterPro"/>
</dbReference>
<feature type="region of interest" description="Disordered" evidence="1">
    <location>
        <begin position="444"/>
        <end position="512"/>
    </location>
</feature>
<feature type="domain" description="AP complex mu/sigma subunit" evidence="2">
    <location>
        <begin position="74"/>
        <end position="162"/>
    </location>
</feature>
<protein>
    <submittedName>
        <fullName evidence="3">RNA polymerase III-inhibiting protein maf1</fullName>
    </submittedName>
</protein>
<evidence type="ECO:0000313" key="3">
    <source>
        <dbReference type="EMBL" id="CAF9918252.1"/>
    </source>
</evidence>
<keyword evidence="4" id="KW-1185">Reference proteome</keyword>
<gene>
    <name evidence="3" type="primary">MAF1</name>
    <name evidence="3" type="ORF">IMSHALPRED_004253</name>
</gene>
<dbReference type="Proteomes" id="UP000664534">
    <property type="component" value="Unassembled WGS sequence"/>
</dbReference>